<name>A0A814WTY2_9BILA</name>
<dbReference type="AlphaFoldDB" id="A0A814WTY2"/>
<reference evidence="1" key="1">
    <citation type="submission" date="2021-02" db="EMBL/GenBank/DDBJ databases">
        <authorList>
            <person name="Nowell W R."/>
        </authorList>
    </citation>
    <scope>NUCLEOTIDE SEQUENCE</scope>
</reference>
<gene>
    <name evidence="2" type="ORF">OTI717_LOCUS27233</name>
    <name evidence="1" type="ORF">RFH988_LOCUS24905</name>
</gene>
<dbReference type="Proteomes" id="UP000663823">
    <property type="component" value="Unassembled WGS sequence"/>
</dbReference>
<sequence length="67" mass="7838">MDENPSDKCTIIDIPENPLRTITVEDLYEGEKYDFSQMDEKDVFNLLESSRDGLNDDQVIERLEKVK</sequence>
<organism evidence="1 3">
    <name type="scientific">Rotaria sordida</name>
    <dbReference type="NCBI Taxonomy" id="392033"/>
    <lineage>
        <taxon>Eukaryota</taxon>
        <taxon>Metazoa</taxon>
        <taxon>Spiralia</taxon>
        <taxon>Gnathifera</taxon>
        <taxon>Rotifera</taxon>
        <taxon>Eurotatoria</taxon>
        <taxon>Bdelloidea</taxon>
        <taxon>Philodinida</taxon>
        <taxon>Philodinidae</taxon>
        <taxon>Rotaria</taxon>
    </lineage>
</organism>
<dbReference type="OrthoDB" id="116380at2759"/>
<dbReference type="EMBL" id="CAJOAX010005996">
    <property type="protein sequence ID" value="CAF3967146.1"/>
    <property type="molecule type" value="Genomic_DNA"/>
</dbReference>
<evidence type="ECO:0000313" key="1">
    <source>
        <dbReference type="EMBL" id="CAF1206743.1"/>
    </source>
</evidence>
<evidence type="ECO:0000313" key="2">
    <source>
        <dbReference type="EMBL" id="CAF3967146.1"/>
    </source>
</evidence>
<evidence type="ECO:0000313" key="3">
    <source>
        <dbReference type="Proteomes" id="UP000663882"/>
    </source>
</evidence>
<dbReference type="Proteomes" id="UP000663882">
    <property type="component" value="Unassembled WGS sequence"/>
</dbReference>
<proteinExistence type="predicted"/>
<comment type="caution">
    <text evidence="1">The sequence shown here is derived from an EMBL/GenBank/DDBJ whole genome shotgun (WGS) entry which is preliminary data.</text>
</comment>
<accession>A0A814WTY2</accession>
<protein>
    <submittedName>
        <fullName evidence="1">Uncharacterized protein</fullName>
    </submittedName>
</protein>
<dbReference type="EMBL" id="CAJNOO010001850">
    <property type="protein sequence ID" value="CAF1206743.1"/>
    <property type="molecule type" value="Genomic_DNA"/>
</dbReference>